<dbReference type="GeneID" id="68093848"/>
<dbReference type="PANTHER" id="PTHR33153">
    <property type="entry name" value="MYND-TYPE DOMAIN-CONTAINING PROTEIN"/>
    <property type="match status" value="1"/>
</dbReference>
<dbReference type="Pfam" id="PF25273">
    <property type="entry name" value="DUF7869"/>
    <property type="match status" value="1"/>
</dbReference>
<feature type="region of interest" description="Disordered" evidence="1">
    <location>
        <begin position="33"/>
        <end position="52"/>
    </location>
</feature>
<feature type="region of interest" description="Disordered" evidence="1">
    <location>
        <begin position="755"/>
        <end position="775"/>
    </location>
</feature>
<dbReference type="Proteomes" id="UP000816034">
    <property type="component" value="Unassembled WGS sequence"/>
</dbReference>
<feature type="domain" description="DUF7869" evidence="2">
    <location>
        <begin position="346"/>
        <end position="539"/>
    </location>
</feature>
<evidence type="ECO:0000313" key="4">
    <source>
        <dbReference type="EMBL" id="KAG2387798.1"/>
    </source>
</evidence>
<reference evidence="4" key="2">
    <citation type="submission" date="2020-04" db="EMBL/GenBank/DDBJ databases">
        <authorList>
            <person name="Liechti N."/>
            <person name="Schuerch N."/>
            <person name="Bruggmann R."/>
            <person name="Wittwer M."/>
        </authorList>
    </citation>
    <scope>NUCLEOTIDE SEQUENCE</scope>
    <source>
        <strain evidence="4">ATCC 30569</strain>
    </source>
</reference>
<feature type="compositionally biased region" description="Basic residues" evidence="1">
    <location>
        <begin position="59"/>
        <end position="71"/>
    </location>
</feature>
<feature type="region of interest" description="Disordered" evidence="1">
    <location>
        <begin position="59"/>
        <end position="80"/>
    </location>
</feature>
<accession>A0AA88GWT7</accession>
<sequence length="775" mass="88963">MKDMSEMFERLAAKQQARSTTAVATSSTDVTLLNDDESKQNNISKKRDRNQCQKRKYTFRKRRPSKKKKQIKNHDLQSSESVKQVFQDRTSCCVKHFSEDDVVEFRSRYSNLSTENAKQMFVFNSLKNANGSTLYLNGKPCCIQCFAKMFGISKFKLKQAKKAIRNEVVPSTGWHGNTGNKKHTTRKSEAIAWMQVLLERDGQFAPNNTEIHLPCYNSWNDIFEQYSADMTKKKAPAYKTKVNFCNLIEQEFPTIILPKSTRLGKCDDCLQFKKEKAKLELKDTKGRNALDEKIKIHQQHHEKERAYYYYRREKAQQNPSDIECIIIDGAEAIQFPVMYPIPKSASSNVQKLKMGCYGLIAHGANTRMLKLIPPHFPGGANLACTVLYEACRQQIESNNRSRTLFVQADNCAKEAKNKYSIAFLAMLVHYGWFEEIFISTMIVGHTHADIDQMFSTYAKNLHQKDDRGVVETPQNFIDKIETWYCDGSTRPKASFLQRMFDWSTFFDGVVMNFEGISNYHGFRIFQTKEGHVALQVKLYNGDESSVFHGPDQTANTWYSIFVHNQIPKGEPALIETENSDEILQGIEGLFPHLADSSKDWMRQYKESKGKSIFNHQLSAKPEDFWLERIITPQVSSACVTTNANNNLTPTFCATIPSEHISKPPHKLVGDYEYGEWVAFDQNISHDAYGVGMIVSHTPLKVVEYSVNDDKISETPNDLFKAIEPSSILIRSFRINQDRKIHTIALNTIQKALSKLRNEPEKAHKRAPRRKSKQKK</sequence>
<gene>
    <name evidence="4" type="ORF">C9374_001392</name>
    <name evidence="3" type="ORF">C9374_013751</name>
</gene>
<dbReference type="InterPro" id="IPR057191">
    <property type="entry name" value="DUF7869"/>
</dbReference>
<dbReference type="AlphaFoldDB" id="A0AA88GWT7"/>
<dbReference type="EMBL" id="PYSW02000012">
    <property type="protein sequence ID" value="KAG2387798.1"/>
    <property type="molecule type" value="Genomic_DNA"/>
</dbReference>
<feature type="compositionally biased region" description="Basic residues" evidence="1">
    <location>
        <begin position="762"/>
        <end position="775"/>
    </location>
</feature>
<dbReference type="PANTHER" id="PTHR33153:SF3">
    <property type="entry name" value="TRAFFICKING PROTEIN PARTICLE COMPLEX SUBUNIT 11 DOMAIN-CONTAINING PROTEIN"/>
    <property type="match status" value="1"/>
</dbReference>
<feature type="region of interest" description="Disordered" evidence="1">
    <location>
        <begin position="1"/>
        <end position="27"/>
    </location>
</feature>
<evidence type="ECO:0000256" key="1">
    <source>
        <dbReference type="SAM" id="MobiDB-lite"/>
    </source>
</evidence>
<dbReference type="RefSeq" id="XP_044551790.1">
    <property type="nucleotide sequence ID" value="XM_044689847.1"/>
</dbReference>
<evidence type="ECO:0000313" key="5">
    <source>
        <dbReference type="Proteomes" id="UP000816034"/>
    </source>
</evidence>
<comment type="caution">
    <text evidence="4">The sequence shown here is derived from an EMBL/GenBank/DDBJ whole genome shotgun (WGS) entry which is preliminary data.</text>
</comment>
<feature type="compositionally biased region" description="Basic and acidic residues" evidence="1">
    <location>
        <begin position="1"/>
        <end position="12"/>
    </location>
</feature>
<protein>
    <recommendedName>
        <fullName evidence="2">DUF7869 domain-containing protein</fullName>
    </recommendedName>
</protein>
<reference evidence="4 5" key="1">
    <citation type="journal article" date="2018" name="BMC Genomics">
        <title>The genome of Naegleria lovaniensis, the basis for a comparative approach to unravel pathogenicity factors of the human pathogenic amoeba N. fowleri.</title>
        <authorList>
            <person name="Liechti N."/>
            <person name="Schurch N."/>
            <person name="Bruggmann R."/>
            <person name="Wittwer M."/>
        </authorList>
    </citation>
    <scope>NUCLEOTIDE SEQUENCE [LARGE SCALE GENOMIC DNA]</scope>
    <source>
        <strain evidence="4 5">ATCC 30569</strain>
    </source>
</reference>
<evidence type="ECO:0000313" key="3">
    <source>
        <dbReference type="EMBL" id="KAG2370876.1"/>
    </source>
</evidence>
<evidence type="ECO:0000259" key="2">
    <source>
        <dbReference type="Pfam" id="PF25273"/>
    </source>
</evidence>
<proteinExistence type="predicted"/>
<organism evidence="4 5">
    <name type="scientific">Naegleria lovaniensis</name>
    <name type="common">Amoeba</name>
    <dbReference type="NCBI Taxonomy" id="51637"/>
    <lineage>
        <taxon>Eukaryota</taxon>
        <taxon>Discoba</taxon>
        <taxon>Heterolobosea</taxon>
        <taxon>Tetramitia</taxon>
        <taxon>Eutetramitia</taxon>
        <taxon>Vahlkampfiidae</taxon>
        <taxon>Naegleria</taxon>
    </lineage>
</organism>
<keyword evidence="5" id="KW-1185">Reference proteome</keyword>
<dbReference type="EMBL" id="PYSW02000075">
    <property type="protein sequence ID" value="KAG2370876.1"/>
    <property type="molecule type" value="Genomic_DNA"/>
</dbReference>
<name>A0AA88GWT7_NAELO</name>